<organism evidence="3 4">
    <name type="scientific">Purpureocillium takamizusanense</name>
    <dbReference type="NCBI Taxonomy" id="2060973"/>
    <lineage>
        <taxon>Eukaryota</taxon>
        <taxon>Fungi</taxon>
        <taxon>Dikarya</taxon>
        <taxon>Ascomycota</taxon>
        <taxon>Pezizomycotina</taxon>
        <taxon>Sordariomycetes</taxon>
        <taxon>Hypocreomycetidae</taxon>
        <taxon>Hypocreales</taxon>
        <taxon>Ophiocordycipitaceae</taxon>
        <taxon>Purpureocillium</taxon>
    </lineage>
</organism>
<dbReference type="Proteomes" id="UP000829364">
    <property type="component" value="Chromosome 13"/>
</dbReference>
<evidence type="ECO:0000256" key="2">
    <source>
        <dbReference type="SAM" id="Phobius"/>
    </source>
</evidence>
<feature type="transmembrane region" description="Helical" evidence="2">
    <location>
        <begin position="63"/>
        <end position="81"/>
    </location>
</feature>
<protein>
    <submittedName>
        <fullName evidence="3">Uncharacterized protein</fullName>
    </submittedName>
</protein>
<keyword evidence="2" id="KW-0472">Membrane</keyword>
<proteinExistence type="predicted"/>
<evidence type="ECO:0000313" key="4">
    <source>
        <dbReference type="Proteomes" id="UP000829364"/>
    </source>
</evidence>
<gene>
    <name evidence="3" type="ORF">JDV02_010529</name>
</gene>
<keyword evidence="2" id="KW-1133">Transmembrane helix</keyword>
<dbReference type="AlphaFoldDB" id="A0A9Q8QU70"/>
<keyword evidence="4" id="KW-1185">Reference proteome</keyword>
<evidence type="ECO:0000313" key="3">
    <source>
        <dbReference type="EMBL" id="UNI24809.1"/>
    </source>
</evidence>
<dbReference type="EMBL" id="CP086366">
    <property type="protein sequence ID" value="UNI24809.1"/>
    <property type="molecule type" value="Genomic_DNA"/>
</dbReference>
<feature type="region of interest" description="Disordered" evidence="1">
    <location>
        <begin position="29"/>
        <end position="52"/>
    </location>
</feature>
<dbReference type="OrthoDB" id="3784821at2759"/>
<name>A0A9Q8QU70_9HYPO</name>
<sequence>MHQRLDKIAYENGIRTAEVREAALRAARIRRASERGDRENEDARRKQERDEYQKRYNTAARKWVSSIIALPILLVTSYYLFDRLALGHDQKVIPHGTAPGTLDDKKA</sequence>
<feature type="compositionally biased region" description="Basic and acidic residues" evidence="1">
    <location>
        <begin position="31"/>
        <end position="52"/>
    </location>
</feature>
<dbReference type="KEGG" id="ptkz:JDV02_010529"/>
<reference evidence="3" key="1">
    <citation type="submission" date="2021-11" db="EMBL/GenBank/DDBJ databases">
        <title>Purpureocillium_takamizusanense_genome.</title>
        <authorList>
            <person name="Nguyen N.-H."/>
        </authorList>
    </citation>
    <scope>NUCLEOTIDE SEQUENCE</scope>
    <source>
        <strain evidence="3">PT3</strain>
    </source>
</reference>
<dbReference type="RefSeq" id="XP_047848290.1">
    <property type="nucleotide sequence ID" value="XM_047992276.1"/>
</dbReference>
<accession>A0A9Q8QU70</accession>
<dbReference type="GeneID" id="72072473"/>
<keyword evidence="2" id="KW-0812">Transmembrane</keyword>
<evidence type="ECO:0000256" key="1">
    <source>
        <dbReference type="SAM" id="MobiDB-lite"/>
    </source>
</evidence>